<keyword evidence="1" id="KW-0175">Coiled coil</keyword>
<dbReference type="AlphaFoldDB" id="X0ULL6"/>
<feature type="non-terminal residue" evidence="2">
    <location>
        <position position="238"/>
    </location>
</feature>
<accession>X0ULL6</accession>
<organism evidence="2">
    <name type="scientific">marine sediment metagenome</name>
    <dbReference type="NCBI Taxonomy" id="412755"/>
    <lineage>
        <taxon>unclassified sequences</taxon>
        <taxon>metagenomes</taxon>
        <taxon>ecological metagenomes</taxon>
    </lineage>
</organism>
<gene>
    <name evidence="2" type="ORF">S01H1_38621</name>
</gene>
<proteinExistence type="predicted"/>
<feature type="coiled-coil region" evidence="1">
    <location>
        <begin position="186"/>
        <end position="213"/>
    </location>
</feature>
<reference evidence="2" key="1">
    <citation type="journal article" date="2014" name="Front. Microbiol.">
        <title>High frequency of phylogenetically diverse reductive dehalogenase-homologous genes in deep subseafloor sedimentary metagenomes.</title>
        <authorList>
            <person name="Kawai M."/>
            <person name="Futagami T."/>
            <person name="Toyoda A."/>
            <person name="Takaki Y."/>
            <person name="Nishi S."/>
            <person name="Hori S."/>
            <person name="Arai W."/>
            <person name="Tsubouchi T."/>
            <person name="Morono Y."/>
            <person name="Uchiyama I."/>
            <person name="Ito T."/>
            <person name="Fujiyama A."/>
            <person name="Inagaki F."/>
            <person name="Takami H."/>
        </authorList>
    </citation>
    <scope>NUCLEOTIDE SEQUENCE</scope>
    <source>
        <strain evidence="2">Expedition CK06-06</strain>
    </source>
</reference>
<name>X0ULL6_9ZZZZ</name>
<protein>
    <submittedName>
        <fullName evidence="2">Uncharacterized protein</fullName>
    </submittedName>
</protein>
<evidence type="ECO:0000313" key="2">
    <source>
        <dbReference type="EMBL" id="GAG06505.1"/>
    </source>
</evidence>
<comment type="caution">
    <text evidence="2">The sequence shown here is derived from an EMBL/GenBank/DDBJ whole genome shotgun (WGS) entry which is preliminary data.</text>
</comment>
<dbReference type="EMBL" id="BARS01024321">
    <property type="protein sequence ID" value="GAG06505.1"/>
    <property type="molecule type" value="Genomic_DNA"/>
</dbReference>
<sequence>MDRQAAIILLENTFNNNFELLRFSQLIKEIFNRFDTKEKSYKPWKEFEKFIKEYSSLGSFVDKDNRHIEVLTVNLIKTSSRDRARTMQRNFVAKFLRNYDKDAALVAFYGDDPTDWRFSFVKMEYDLEKGQILTPARRYSYLVGKNEPNHTAKQQLLEVLIEERFEPTLELIEEAFSIEKVTQDFFNEYKELYFQLKESLDELIEKNHRIKREFEKKYIGTEDFSKKLLGQVVFLYFL</sequence>
<evidence type="ECO:0000256" key="1">
    <source>
        <dbReference type="SAM" id="Coils"/>
    </source>
</evidence>